<organism evidence="18 19">
    <name type="scientific">Candidatus Spyradenecus faecavium</name>
    <dbReference type="NCBI Taxonomy" id="2840947"/>
    <lineage>
        <taxon>Bacteria</taxon>
        <taxon>Pseudomonadati</taxon>
        <taxon>Lentisphaerota</taxon>
        <taxon>Lentisphaeria</taxon>
        <taxon>Lentisphaerales</taxon>
        <taxon>Lentisphaeraceae</taxon>
        <taxon>Lentisphaeraceae incertae sedis</taxon>
        <taxon>Candidatus Spyradenecus</taxon>
    </lineage>
</organism>
<evidence type="ECO:0000313" key="19">
    <source>
        <dbReference type="Proteomes" id="UP000886845"/>
    </source>
</evidence>
<dbReference type="InterPro" id="IPR049712">
    <property type="entry name" value="Poly_export"/>
</dbReference>
<keyword evidence="5" id="KW-0762">Sugar transport</keyword>
<proteinExistence type="inferred from homology"/>
<name>A0A9D1T361_9BACT</name>
<comment type="subcellular location">
    <subcellularLocation>
        <location evidence="1">Cell outer membrane</location>
        <topology evidence="1">Multi-pass membrane protein</topology>
    </subcellularLocation>
</comment>
<reference evidence="18" key="1">
    <citation type="submission" date="2020-10" db="EMBL/GenBank/DDBJ databases">
        <authorList>
            <person name="Gilroy R."/>
        </authorList>
    </citation>
    <scope>NUCLEOTIDE SEQUENCE</scope>
    <source>
        <strain evidence="18">35461</strain>
    </source>
</reference>
<keyword evidence="14" id="KW-0449">Lipoprotein</keyword>
<dbReference type="GO" id="GO:0046930">
    <property type="term" value="C:pore complex"/>
    <property type="evidence" value="ECO:0007669"/>
    <property type="project" value="UniProtKB-KW"/>
</dbReference>
<comment type="similarity">
    <text evidence="2">Belongs to the BexD/CtrA/VexA family.</text>
</comment>
<keyword evidence="13" id="KW-0998">Cell outer membrane</keyword>
<feature type="domain" description="Polysaccharide export protein N-terminal" evidence="16">
    <location>
        <begin position="45"/>
        <end position="116"/>
    </location>
</feature>
<dbReference type="Gene3D" id="3.10.560.10">
    <property type="entry name" value="Outer membrane lipoprotein wza domain like"/>
    <property type="match status" value="1"/>
</dbReference>
<feature type="domain" description="SLBB" evidence="17">
    <location>
        <begin position="131"/>
        <end position="213"/>
    </location>
</feature>
<evidence type="ECO:0000256" key="12">
    <source>
        <dbReference type="ARBA" id="ARBA00023139"/>
    </source>
</evidence>
<keyword evidence="8" id="KW-0625">Polysaccharide transport</keyword>
<evidence type="ECO:0000256" key="14">
    <source>
        <dbReference type="ARBA" id="ARBA00023288"/>
    </source>
</evidence>
<evidence type="ECO:0000256" key="7">
    <source>
        <dbReference type="ARBA" id="ARBA00022729"/>
    </source>
</evidence>
<dbReference type="GO" id="GO:0015288">
    <property type="term" value="F:porin activity"/>
    <property type="evidence" value="ECO:0007669"/>
    <property type="project" value="UniProtKB-KW"/>
</dbReference>
<gene>
    <name evidence="18" type="ORF">IAC79_06280</name>
</gene>
<evidence type="ECO:0000259" key="16">
    <source>
        <dbReference type="Pfam" id="PF02563"/>
    </source>
</evidence>
<feature type="signal peptide" evidence="15">
    <location>
        <begin position="1"/>
        <end position="19"/>
    </location>
</feature>
<evidence type="ECO:0000256" key="13">
    <source>
        <dbReference type="ARBA" id="ARBA00023237"/>
    </source>
</evidence>
<evidence type="ECO:0000259" key="17">
    <source>
        <dbReference type="Pfam" id="PF22461"/>
    </source>
</evidence>
<dbReference type="Proteomes" id="UP000886845">
    <property type="component" value="Unassembled WGS sequence"/>
</dbReference>
<dbReference type="InterPro" id="IPR003715">
    <property type="entry name" value="Poly_export_N"/>
</dbReference>
<dbReference type="AlphaFoldDB" id="A0A9D1T361"/>
<sequence length="218" mass="23327">MQRLSLALLCLLPWLCGCGAIYDALFPGDVKRVEVHELQSNVTTPKLRPGLQITVSVSALGQEVFAPQQKEVSAEGDVLLPYVDSVKCEGMTIEQLRQVLIKRYSEFYVNPQVAVDYVPVSAGGSSPYGSVLVTGCVGSPGPVSIPPTRDLTVMQALSAAGGAGMWANRSAVTLTRELENGEKQRVVIDLDDIGNDAATELDVVLMPGDVLNVPESNW</sequence>
<evidence type="ECO:0000256" key="5">
    <source>
        <dbReference type="ARBA" id="ARBA00022597"/>
    </source>
</evidence>
<protein>
    <submittedName>
        <fullName evidence="18">Polysaccharide biosynthesis/export family protein</fullName>
    </submittedName>
</protein>
<dbReference type="PANTHER" id="PTHR33619:SF3">
    <property type="entry name" value="POLYSACCHARIDE EXPORT PROTEIN GFCE-RELATED"/>
    <property type="match status" value="1"/>
</dbReference>
<comment type="caution">
    <text evidence="18">The sequence shown here is derived from an EMBL/GenBank/DDBJ whole genome shotgun (WGS) entry which is preliminary data.</text>
</comment>
<dbReference type="InterPro" id="IPR054765">
    <property type="entry name" value="SLBB_dom"/>
</dbReference>
<evidence type="ECO:0000256" key="1">
    <source>
        <dbReference type="ARBA" id="ARBA00004571"/>
    </source>
</evidence>
<evidence type="ECO:0000256" key="3">
    <source>
        <dbReference type="ARBA" id="ARBA00022448"/>
    </source>
</evidence>
<dbReference type="PANTHER" id="PTHR33619">
    <property type="entry name" value="POLYSACCHARIDE EXPORT PROTEIN GFCE-RELATED"/>
    <property type="match status" value="1"/>
</dbReference>
<evidence type="ECO:0000256" key="8">
    <source>
        <dbReference type="ARBA" id="ARBA00023047"/>
    </source>
</evidence>
<keyword evidence="7 15" id="KW-0732">Signal</keyword>
<evidence type="ECO:0000256" key="10">
    <source>
        <dbReference type="ARBA" id="ARBA00023114"/>
    </source>
</evidence>
<dbReference type="PROSITE" id="PS51257">
    <property type="entry name" value="PROKAR_LIPOPROTEIN"/>
    <property type="match status" value="1"/>
</dbReference>
<dbReference type="Pfam" id="PF22461">
    <property type="entry name" value="SLBB_2"/>
    <property type="match status" value="1"/>
</dbReference>
<dbReference type="GO" id="GO:0015159">
    <property type="term" value="F:polysaccharide transmembrane transporter activity"/>
    <property type="evidence" value="ECO:0007669"/>
    <property type="project" value="InterPro"/>
</dbReference>
<evidence type="ECO:0000256" key="6">
    <source>
        <dbReference type="ARBA" id="ARBA00022692"/>
    </source>
</evidence>
<dbReference type="GO" id="GO:0009279">
    <property type="term" value="C:cell outer membrane"/>
    <property type="evidence" value="ECO:0007669"/>
    <property type="project" value="UniProtKB-SubCell"/>
</dbReference>
<evidence type="ECO:0000256" key="15">
    <source>
        <dbReference type="SAM" id="SignalP"/>
    </source>
</evidence>
<accession>A0A9D1T361</accession>
<evidence type="ECO:0000256" key="2">
    <source>
        <dbReference type="ARBA" id="ARBA00009450"/>
    </source>
</evidence>
<dbReference type="Pfam" id="PF02563">
    <property type="entry name" value="Poly_export"/>
    <property type="match status" value="1"/>
</dbReference>
<evidence type="ECO:0000256" key="9">
    <source>
        <dbReference type="ARBA" id="ARBA00023065"/>
    </source>
</evidence>
<feature type="chain" id="PRO_5038604013" evidence="15">
    <location>
        <begin position="20"/>
        <end position="218"/>
    </location>
</feature>
<dbReference type="Gene3D" id="3.30.1950.10">
    <property type="entry name" value="wza like domain"/>
    <property type="match status" value="1"/>
</dbReference>
<reference evidence="18" key="2">
    <citation type="journal article" date="2021" name="PeerJ">
        <title>Extensive microbial diversity within the chicken gut microbiome revealed by metagenomics and culture.</title>
        <authorList>
            <person name="Gilroy R."/>
            <person name="Ravi A."/>
            <person name="Getino M."/>
            <person name="Pursley I."/>
            <person name="Horton D.L."/>
            <person name="Alikhan N.F."/>
            <person name="Baker D."/>
            <person name="Gharbi K."/>
            <person name="Hall N."/>
            <person name="Watson M."/>
            <person name="Adriaenssens E.M."/>
            <person name="Foster-Nyarko E."/>
            <person name="Jarju S."/>
            <person name="Secka A."/>
            <person name="Antonio M."/>
            <person name="Oren A."/>
            <person name="Chaudhuri R.R."/>
            <person name="La Ragione R."/>
            <person name="Hildebrand F."/>
            <person name="Pallen M.J."/>
        </authorList>
    </citation>
    <scope>NUCLEOTIDE SEQUENCE</scope>
    <source>
        <strain evidence="18">35461</strain>
    </source>
</reference>
<dbReference type="EMBL" id="DVOR01000206">
    <property type="protein sequence ID" value="HIV09701.1"/>
    <property type="molecule type" value="Genomic_DNA"/>
</dbReference>
<dbReference type="GO" id="GO:0006811">
    <property type="term" value="P:monoatomic ion transport"/>
    <property type="evidence" value="ECO:0007669"/>
    <property type="project" value="UniProtKB-KW"/>
</dbReference>
<evidence type="ECO:0000313" key="18">
    <source>
        <dbReference type="EMBL" id="HIV09701.1"/>
    </source>
</evidence>
<keyword evidence="6" id="KW-0812">Transmembrane</keyword>
<keyword evidence="10" id="KW-0626">Porin</keyword>
<keyword evidence="9" id="KW-0406">Ion transport</keyword>
<keyword evidence="4" id="KW-1134">Transmembrane beta strand</keyword>
<keyword evidence="11" id="KW-0472">Membrane</keyword>
<evidence type="ECO:0000256" key="11">
    <source>
        <dbReference type="ARBA" id="ARBA00023136"/>
    </source>
</evidence>
<evidence type="ECO:0000256" key="4">
    <source>
        <dbReference type="ARBA" id="ARBA00022452"/>
    </source>
</evidence>
<keyword evidence="12" id="KW-0564">Palmitate</keyword>
<keyword evidence="3" id="KW-0813">Transport</keyword>